<proteinExistence type="predicted"/>
<dbReference type="AlphaFoldDB" id="A0A9R1X726"/>
<dbReference type="EMBL" id="NBSK02000005">
    <property type="protein sequence ID" value="KAJ0203215.1"/>
    <property type="molecule type" value="Genomic_DNA"/>
</dbReference>
<evidence type="ECO:0000256" key="1">
    <source>
        <dbReference type="SAM" id="MobiDB-lite"/>
    </source>
</evidence>
<organism evidence="2 3">
    <name type="scientific">Lactuca sativa</name>
    <name type="common">Garden lettuce</name>
    <dbReference type="NCBI Taxonomy" id="4236"/>
    <lineage>
        <taxon>Eukaryota</taxon>
        <taxon>Viridiplantae</taxon>
        <taxon>Streptophyta</taxon>
        <taxon>Embryophyta</taxon>
        <taxon>Tracheophyta</taxon>
        <taxon>Spermatophyta</taxon>
        <taxon>Magnoliopsida</taxon>
        <taxon>eudicotyledons</taxon>
        <taxon>Gunneridae</taxon>
        <taxon>Pentapetalae</taxon>
        <taxon>asterids</taxon>
        <taxon>campanulids</taxon>
        <taxon>Asterales</taxon>
        <taxon>Asteraceae</taxon>
        <taxon>Cichorioideae</taxon>
        <taxon>Cichorieae</taxon>
        <taxon>Lactucinae</taxon>
        <taxon>Lactuca</taxon>
    </lineage>
</organism>
<gene>
    <name evidence="2" type="ORF">LSAT_V11C500279320</name>
</gene>
<keyword evidence="3" id="KW-1185">Reference proteome</keyword>
<dbReference type="Proteomes" id="UP000235145">
    <property type="component" value="Unassembled WGS sequence"/>
</dbReference>
<evidence type="ECO:0000313" key="2">
    <source>
        <dbReference type="EMBL" id="KAJ0203215.1"/>
    </source>
</evidence>
<comment type="caution">
    <text evidence="2">The sequence shown here is derived from an EMBL/GenBank/DDBJ whole genome shotgun (WGS) entry which is preliminary data.</text>
</comment>
<reference evidence="2 3" key="1">
    <citation type="journal article" date="2017" name="Nat. Commun.">
        <title>Genome assembly with in vitro proximity ligation data and whole-genome triplication in lettuce.</title>
        <authorList>
            <person name="Reyes-Chin-Wo S."/>
            <person name="Wang Z."/>
            <person name="Yang X."/>
            <person name="Kozik A."/>
            <person name="Arikit S."/>
            <person name="Song C."/>
            <person name="Xia L."/>
            <person name="Froenicke L."/>
            <person name="Lavelle D.O."/>
            <person name="Truco M.J."/>
            <person name="Xia R."/>
            <person name="Zhu S."/>
            <person name="Xu C."/>
            <person name="Xu H."/>
            <person name="Xu X."/>
            <person name="Cox K."/>
            <person name="Korf I."/>
            <person name="Meyers B.C."/>
            <person name="Michelmore R.W."/>
        </authorList>
    </citation>
    <scope>NUCLEOTIDE SEQUENCE [LARGE SCALE GENOMIC DNA]</scope>
    <source>
        <strain evidence="3">cv. Salinas</strain>
        <tissue evidence="2">Seedlings</tissue>
    </source>
</reference>
<feature type="compositionally biased region" description="Polar residues" evidence="1">
    <location>
        <begin position="1"/>
        <end position="25"/>
    </location>
</feature>
<feature type="compositionally biased region" description="Acidic residues" evidence="1">
    <location>
        <begin position="33"/>
        <end position="43"/>
    </location>
</feature>
<sequence>MEGISQTSSGSKRSRNSDATSQQSDGRTHIDINDDLLDLEDEQPLCRPVGRNKEKKDGSSASSSNVNDHLGEKLDRYVHIQETKTEMLSWVEQKMIEEKTSF</sequence>
<protein>
    <submittedName>
        <fullName evidence="2">Uncharacterized protein</fullName>
    </submittedName>
</protein>
<name>A0A9R1X726_LACSA</name>
<accession>A0A9R1X726</accession>
<evidence type="ECO:0000313" key="3">
    <source>
        <dbReference type="Proteomes" id="UP000235145"/>
    </source>
</evidence>
<feature type="region of interest" description="Disordered" evidence="1">
    <location>
        <begin position="1"/>
        <end position="73"/>
    </location>
</feature>